<reference evidence="1 2" key="1">
    <citation type="submission" date="2017-10" db="EMBL/GenBank/DDBJ databases">
        <title>Streptomyces alboflavus Genome sequencing and assembly.</title>
        <authorList>
            <person name="Wang Y."/>
            <person name="Du B."/>
            <person name="Ding Y."/>
            <person name="Liu H."/>
            <person name="Hou Q."/>
            <person name="Liu K."/>
            <person name="Wang C."/>
            <person name="Yao L."/>
        </authorList>
    </citation>
    <scope>NUCLEOTIDE SEQUENCE [LARGE SCALE GENOMIC DNA]</scope>
    <source>
        <strain evidence="1 2">MDJK44</strain>
        <plasmid evidence="2">Plasmid pmdjk44.1</plasmid>
    </source>
</reference>
<protein>
    <submittedName>
        <fullName evidence="1">Uncharacterized protein</fullName>
    </submittedName>
</protein>
<dbReference type="KEGG" id="salf:SMD44_p10122"/>
<gene>
    <name evidence="1" type="ORF">SMD44_p10122</name>
</gene>
<geneLocation type="plasmid" evidence="2">
    <name>pmdjk44.1</name>
</geneLocation>
<accession>A0A291W4Q2</accession>
<dbReference type="EMBL" id="CP023976">
    <property type="protein sequence ID" value="ATM24621.1"/>
    <property type="molecule type" value="Genomic_DNA"/>
</dbReference>
<evidence type="ECO:0000313" key="2">
    <source>
        <dbReference type="Proteomes" id="UP000195880"/>
    </source>
</evidence>
<evidence type="ECO:0000313" key="1">
    <source>
        <dbReference type="EMBL" id="ATM24621.1"/>
    </source>
</evidence>
<keyword evidence="2" id="KW-1185">Reference proteome</keyword>
<dbReference type="AlphaFoldDB" id="A0A291W4Q2"/>
<name>A0A291W4Q2_9ACTN</name>
<organism evidence="1 2">
    <name type="scientific">Streptomyces alboflavus</name>
    <dbReference type="NCBI Taxonomy" id="67267"/>
    <lineage>
        <taxon>Bacteria</taxon>
        <taxon>Bacillati</taxon>
        <taxon>Actinomycetota</taxon>
        <taxon>Actinomycetes</taxon>
        <taxon>Kitasatosporales</taxon>
        <taxon>Streptomycetaceae</taxon>
        <taxon>Streptomyces</taxon>
    </lineage>
</organism>
<keyword evidence="1" id="KW-0614">Plasmid</keyword>
<proteinExistence type="predicted"/>
<sequence>MSDRTRTCGARIRVTQDLYRKLIATRRDASGPARHSVTCELAAHPGNELHRGVGRVLSRIQPTAVWLAWSDDAREPVCFGSEDCGRADLDGDGTVCTLFSAHPGVCSGRLDTAAEDPARPRRIISALDVLDTCTAHNRDTLVDAAHDAVLLTWDELRARRVWSALPACDQAAVHRLVSRIDTVRSEQPDIIAGLARETAAMASLWAGPPARLPGGVEAEALLATLEALPAPWQAVVLGGQRRPREPHTSLWGGRTNPPAPRPLLAEALQSAAAQAEAGMPPPPAQVGWEAEWDRKQDRELGAEQSQALTRLPYGWRVDALRRVAAGLSILAAVGDAAVGINMLCSYGVSLAWNAPRPPAPARSPR</sequence>
<dbReference type="RefSeq" id="WP_100112450.1">
    <property type="nucleotide sequence ID" value="NZ_CP023976.1"/>
</dbReference>
<dbReference type="Proteomes" id="UP000195880">
    <property type="component" value="Plasmid pMDJK44.1"/>
</dbReference>
<dbReference type="OrthoDB" id="4198371at2"/>